<keyword evidence="2 4" id="KW-0808">Transferase</keyword>
<evidence type="ECO:0000259" key="6">
    <source>
        <dbReference type="Pfam" id="PF00370"/>
    </source>
</evidence>
<evidence type="ECO:0000256" key="2">
    <source>
        <dbReference type="ARBA" id="ARBA00022679"/>
    </source>
</evidence>
<dbReference type="Pfam" id="PF02782">
    <property type="entry name" value="FGGY_C"/>
    <property type="match status" value="1"/>
</dbReference>
<dbReference type="PIRSF" id="PIRSF000538">
    <property type="entry name" value="GlpK"/>
    <property type="match status" value="1"/>
</dbReference>
<dbReference type="PANTHER" id="PTHR10196">
    <property type="entry name" value="SUGAR KINASE"/>
    <property type="match status" value="1"/>
</dbReference>
<evidence type="ECO:0000256" key="4">
    <source>
        <dbReference type="RuleBase" id="RU003733"/>
    </source>
</evidence>
<dbReference type="GO" id="GO:0016301">
    <property type="term" value="F:kinase activity"/>
    <property type="evidence" value="ECO:0007669"/>
    <property type="project" value="UniProtKB-KW"/>
</dbReference>
<keyword evidence="5" id="KW-0472">Membrane</keyword>
<proteinExistence type="inferred from homology"/>
<comment type="similarity">
    <text evidence="1 4">Belongs to the FGGY kinase family.</text>
</comment>
<feature type="transmembrane region" description="Helical" evidence="5">
    <location>
        <begin position="432"/>
        <end position="450"/>
    </location>
</feature>
<dbReference type="InterPro" id="IPR018484">
    <property type="entry name" value="FGGY_N"/>
</dbReference>
<protein>
    <submittedName>
        <fullName evidence="8">Glycerol kinase</fullName>
    </submittedName>
</protein>
<dbReference type="NCBIfam" id="NF000756">
    <property type="entry name" value="PRK00047.1"/>
    <property type="match status" value="1"/>
</dbReference>
<dbReference type="Proteomes" id="UP001161064">
    <property type="component" value="Unassembled WGS sequence"/>
</dbReference>
<dbReference type="PANTHER" id="PTHR10196:SF78">
    <property type="entry name" value="GLYCEROL KINASE"/>
    <property type="match status" value="1"/>
</dbReference>
<comment type="caution">
    <text evidence="8">The sequence shown here is derived from an EMBL/GenBank/DDBJ whole genome shotgun (WGS) entry which is preliminary data.</text>
</comment>
<evidence type="ECO:0000313" key="8">
    <source>
        <dbReference type="EMBL" id="GIU66467.1"/>
    </source>
</evidence>
<dbReference type="Pfam" id="PF00370">
    <property type="entry name" value="FGGY_N"/>
    <property type="match status" value="1"/>
</dbReference>
<reference evidence="8" key="2">
    <citation type="journal article" date="2023" name="ISME Commun">
        <title>Characterization of a bloom-associated alphaproteobacterial lineage, 'Candidatus Phycosocius': insights into freshwater algal-bacterial interactions.</title>
        <authorList>
            <person name="Tanabe Y."/>
            <person name="Yamaguchi H."/>
            <person name="Yoshida M."/>
            <person name="Kai A."/>
            <person name="Okazaki Y."/>
        </authorList>
    </citation>
    <scope>NUCLEOTIDE SEQUENCE</scope>
    <source>
        <strain evidence="8">BOTRYCO-1</strain>
    </source>
</reference>
<evidence type="ECO:0000256" key="1">
    <source>
        <dbReference type="ARBA" id="ARBA00009156"/>
    </source>
</evidence>
<dbReference type="RefSeq" id="WP_284359014.1">
    <property type="nucleotide sequence ID" value="NZ_BPFZ01000003.1"/>
</dbReference>
<dbReference type="InterPro" id="IPR018485">
    <property type="entry name" value="FGGY_C"/>
</dbReference>
<evidence type="ECO:0000256" key="3">
    <source>
        <dbReference type="ARBA" id="ARBA00022777"/>
    </source>
</evidence>
<name>A0ABQ4PTX5_9PROT</name>
<dbReference type="Gene3D" id="3.30.420.40">
    <property type="match status" value="2"/>
</dbReference>
<dbReference type="SUPFAM" id="SSF53067">
    <property type="entry name" value="Actin-like ATPase domain"/>
    <property type="match status" value="2"/>
</dbReference>
<dbReference type="InterPro" id="IPR018483">
    <property type="entry name" value="Carb_kinase_FGGY_CS"/>
</dbReference>
<evidence type="ECO:0000259" key="7">
    <source>
        <dbReference type="Pfam" id="PF02782"/>
    </source>
</evidence>
<evidence type="ECO:0000256" key="5">
    <source>
        <dbReference type="SAM" id="Phobius"/>
    </source>
</evidence>
<dbReference type="InterPro" id="IPR000577">
    <property type="entry name" value="Carb_kinase_FGGY"/>
</dbReference>
<sequence>MPTKILVIDEGTTSIRAMLIGQDGTCLATAQRPLTQFYPAPGLVEHDAQEIWELTLVCAQEMVAKAGGADQIAGIGITNQRETIVFWDRRTGEPLAPAIVWQDRRTTDICQSLKDQGEEAVVQAKTGLLLDPYFSGSKMGWALSDWEQLRAAGPHLAVGTIESYLVFRLTGGQHISDATNASRTSLMAIGSAGWDDGLCDLFAVPRHILPEIVDCAGQFGKTRPELFGVPIAITGLAGDQQAATIGQGCLAPGQTKATFGTGAFVLTQTGRTLPQSKNRLLSTIAWQLNGVRHYALEGSIFVAGSLIKWLRDDIGLIGTALETEKLARSVPDNGGVYVVPALSGLGAPHWKPDARGAVLGLSFSSQKAHIVRAALEAMAHQTYDLKTAFAADGADWAELRIDGGMVANDWVAQDLSDMLDIRVERPDFIETTALGAAMLAGVGAGLYASLEDAMVMRGPKKHFEPGLEPSHRKARLTGWADAIGRVLA</sequence>
<evidence type="ECO:0000313" key="9">
    <source>
        <dbReference type="Proteomes" id="UP001161064"/>
    </source>
</evidence>
<keyword evidence="3 4" id="KW-0418">Kinase</keyword>
<feature type="domain" description="Carbohydrate kinase FGGY N-terminal" evidence="6">
    <location>
        <begin position="5"/>
        <end position="246"/>
    </location>
</feature>
<reference evidence="8" key="1">
    <citation type="submission" date="2021-05" db="EMBL/GenBank/DDBJ databases">
        <authorList>
            <person name="Tanabe Y."/>
        </authorList>
    </citation>
    <scope>NUCLEOTIDE SEQUENCE</scope>
    <source>
        <strain evidence="8">BOTRYCO-1</strain>
    </source>
</reference>
<dbReference type="EMBL" id="BPFZ01000003">
    <property type="protein sequence ID" value="GIU66467.1"/>
    <property type="molecule type" value="Genomic_DNA"/>
</dbReference>
<accession>A0ABQ4PTX5</accession>
<keyword evidence="5" id="KW-1133">Transmembrane helix</keyword>
<keyword evidence="9" id="KW-1185">Reference proteome</keyword>
<dbReference type="CDD" id="cd07786">
    <property type="entry name" value="FGGY_EcGK_like"/>
    <property type="match status" value="1"/>
</dbReference>
<feature type="domain" description="Carbohydrate kinase FGGY C-terminal" evidence="7">
    <location>
        <begin position="257"/>
        <end position="443"/>
    </location>
</feature>
<organism evidence="8 9">
    <name type="scientific">Candidatus Phycosocius spiralis</name>
    <dbReference type="NCBI Taxonomy" id="2815099"/>
    <lineage>
        <taxon>Bacteria</taxon>
        <taxon>Pseudomonadati</taxon>
        <taxon>Pseudomonadota</taxon>
        <taxon>Alphaproteobacteria</taxon>
        <taxon>Caulobacterales</taxon>
        <taxon>Caulobacterales incertae sedis</taxon>
        <taxon>Candidatus Phycosocius</taxon>
    </lineage>
</organism>
<dbReference type="InterPro" id="IPR043129">
    <property type="entry name" value="ATPase_NBD"/>
</dbReference>
<dbReference type="PROSITE" id="PS00445">
    <property type="entry name" value="FGGY_KINASES_2"/>
    <property type="match status" value="1"/>
</dbReference>
<keyword evidence="5" id="KW-0812">Transmembrane</keyword>
<gene>
    <name evidence="8" type="primary">glpK</name>
    <name evidence="8" type="ORF">PsB1_0621</name>
</gene>